<feature type="compositionally biased region" description="Pro residues" evidence="1">
    <location>
        <begin position="120"/>
        <end position="132"/>
    </location>
</feature>
<dbReference type="RefSeq" id="WP_096484947.1">
    <property type="nucleotide sequence ID" value="NZ_AP014809.1"/>
</dbReference>
<dbReference type="OrthoDB" id="8003807at2"/>
<evidence type="ECO:0000256" key="1">
    <source>
        <dbReference type="SAM" id="MobiDB-lite"/>
    </source>
</evidence>
<sequence>MTRPVSPTEIRCKDGRVFSVERMGGGITVFADFRDPAVDATGLGRFQTFHEPGDGSAEHTGMPVEIVRAYAKAHGGVAEAGAEAVALLKALPSRPALPAAEPAPAPEQPAPAVEEAAAPRPFPGEPRWPGGPRPRLCPGHWINLSWTELRRASSWTT</sequence>
<evidence type="ECO:0000313" key="3">
    <source>
        <dbReference type="Proteomes" id="UP000218288"/>
    </source>
</evidence>
<gene>
    <name evidence="2" type="ORF">MPPM_2047</name>
</gene>
<feature type="region of interest" description="Disordered" evidence="1">
    <location>
        <begin position="96"/>
        <end position="134"/>
    </location>
</feature>
<organism evidence="2 3">
    <name type="scientific">Methylorubrum populi</name>
    <dbReference type="NCBI Taxonomy" id="223967"/>
    <lineage>
        <taxon>Bacteria</taxon>
        <taxon>Pseudomonadati</taxon>
        <taxon>Pseudomonadota</taxon>
        <taxon>Alphaproteobacteria</taxon>
        <taxon>Hyphomicrobiales</taxon>
        <taxon>Methylobacteriaceae</taxon>
        <taxon>Methylorubrum</taxon>
    </lineage>
</organism>
<protein>
    <submittedName>
        <fullName evidence="2">Uncharacterized protein</fullName>
    </submittedName>
</protein>
<accession>A0A169QYE9</accession>
<evidence type="ECO:0000313" key="2">
    <source>
        <dbReference type="EMBL" id="BAU90652.1"/>
    </source>
</evidence>
<proteinExistence type="predicted"/>
<reference evidence="2 3" key="1">
    <citation type="journal article" date="2016" name="Genome Announc.">
        <title>Complete Genome Sequence of Methylobacterium populi P-1M, Isolated from Pink-Pigmented Household Biofilm.</title>
        <authorList>
            <person name="Morohoshi T."/>
            <person name="Ikeda T."/>
        </authorList>
    </citation>
    <scope>NUCLEOTIDE SEQUENCE [LARGE SCALE GENOMIC DNA]</scope>
    <source>
        <strain evidence="2 3">P-1M</strain>
    </source>
</reference>
<dbReference type="EMBL" id="AP014809">
    <property type="protein sequence ID" value="BAU90652.1"/>
    <property type="molecule type" value="Genomic_DNA"/>
</dbReference>
<feature type="compositionally biased region" description="Low complexity" evidence="1">
    <location>
        <begin position="110"/>
        <end position="119"/>
    </location>
</feature>
<dbReference type="Proteomes" id="UP000218288">
    <property type="component" value="Chromosome"/>
</dbReference>
<dbReference type="AlphaFoldDB" id="A0A169QYE9"/>
<name>A0A169QYE9_9HYPH</name>